<dbReference type="GO" id="GO:0016620">
    <property type="term" value="F:oxidoreductase activity, acting on the aldehyde or oxo group of donors, NAD or NADP as acceptor"/>
    <property type="evidence" value="ECO:0007669"/>
    <property type="project" value="InterPro"/>
</dbReference>
<evidence type="ECO:0000256" key="2">
    <source>
        <dbReference type="ARBA" id="ARBA00011881"/>
    </source>
</evidence>
<evidence type="ECO:0000313" key="6">
    <source>
        <dbReference type="Proteomes" id="UP000006565"/>
    </source>
</evidence>
<keyword evidence="6" id="KW-1185">Reference proteome</keyword>
<dbReference type="PANTHER" id="PTHR11699">
    <property type="entry name" value="ALDEHYDE DEHYDROGENASE-RELATED"/>
    <property type="match status" value="1"/>
</dbReference>
<name>E1RF65_METP4</name>
<protein>
    <submittedName>
        <fullName evidence="5">Aldehyde Dehydrogenase</fullName>
    </submittedName>
</protein>
<dbReference type="Pfam" id="PF00171">
    <property type="entry name" value="Aldedh"/>
    <property type="match status" value="1"/>
</dbReference>
<evidence type="ECO:0000256" key="1">
    <source>
        <dbReference type="ARBA" id="ARBA00009986"/>
    </source>
</evidence>
<comment type="similarity">
    <text evidence="1">Belongs to the aldehyde dehydrogenase family.</text>
</comment>
<evidence type="ECO:0000313" key="5">
    <source>
        <dbReference type="EMBL" id="ADN37309.1"/>
    </source>
</evidence>
<gene>
    <name evidence="5" type="ordered locus">Mpet_2565</name>
</gene>
<proteinExistence type="inferred from homology"/>
<dbReference type="InterPro" id="IPR016161">
    <property type="entry name" value="Ald_DH/histidinol_DH"/>
</dbReference>
<accession>E1RF65</accession>
<dbReference type="RefSeq" id="WP_013330482.1">
    <property type="nucleotide sequence ID" value="NC_014507.1"/>
</dbReference>
<dbReference type="InterPro" id="IPR016163">
    <property type="entry name" value="Ald_DH_C"/>
</dbReference>
<dbReference type="FunFam" id="3.40.309.10:FF:000009">
    <property type="entry name" value="Aldehyde dehydrogenase A"/>
    <property type="match status" value="1"/>
</dbReference>
<dbReference type="SUPFAM" id="SSF53720">
    <property type="entry name" value="ALDH-like"/>
    <property type="match status" value="1"/>
</dbReference>
<feature type="domain" description="Aldehyde dehydrogenase" evidence="4">
    <location>
        <begin position="6"/>
        <end position="465"/>
    </location>
</feature>
<dbReference type="eggNOG" id="arCOG01252">
    <property type="taxonomic scope" value="Archaea"/>
</dbReference>
<reference evidence="5 6" key="1">
    <citation type="journal article" date="2010" name="Stand. Genomic Sci.">
        <title>Complete genome sequence of Methanoplanus petrolearius type strain (SEBR 4847).</title>
        <authorList>
            <person name="Brambilla E."/>
            <person name="Djao O.D."/>
            <person name="Daligault H."/>
            <person name="Lapidus A."/>
            <person name="Lucas S."/>
            <person name="Hammon N."/>
            <person name="Nolan M."/>
            <person name="Tice H."/>
            <person name="Cheng J.F."/>
            <person name="Han C."/>
            <person name="Tapia R."/>
            <person name="Goodwin L."/>
            <person name="Pitluck S."/>
            <person name="Liolios K."/>
            <person name="Ivanova N."/>
            <person name="Mavromatis K."/>
            <person name="Mikhailova N."/>
            <person name="Pati A."/>
            <person name="Chen A."/>
            <person name="Palaniappan K."/>
            <person name="Land M."/>
            <person name="Hauser L."/>
            <person name="Chang Y.J."/>
            <person name="Jeffries C.D."/>
            <person name="Rohde M."/>
            <person name="Spring S."/>
            <person name="Sikorski J."/>
            <person name="Goker M."/>
            <person name="Woyke T."/>
            <person name="Bristow J."/>
            <person name="Eisen J.A."/>
            <person name="Markowitz V."/>
            <person name="Hugenholtz P."/>
            <person name="Kyrpides N.C."/>
            <person name="Klenk H.P."/>
        </authorList>
    </citation>
    <scope>NUCLEOTIDE SEQUENCE [LARGE SCALE GENOMIC DNA]</scope>
    <source>
        <strain evidence="6">DSM 11571 / OCM 486 / SEBR 4847</strain>
    </source>
</reference>
<keyword evidence="3" id="KW-0560">Oxidoreductase</keyword>
<dbReference type="Gene3D" id="3.40.309.10">
    <property type="entry name" value="Aldehyde Dehydrogenase, Chain A, domain 2"/>
    <property type="match status" value="1"/>
</dbReference>
<organism evidence="5 6">
    <name type="scientific">Methanolacinia petrolearia (strain DSM 11571 / OCM 486 / SEBR 4847)</name>
    <name type="common">Methanoplanus petrolearius</name>
    <dbReference type="NCBI Taxonomy" id="679926"/>
    <lineage>
        <taxon>Archaea</taxon>
        <taxon>Methanobacteriati</taxon>
        <taxon>Methanobacteriota</taxon>
        <taxon>Stenosarchaea group</taxon>
        <taxon>Methanomicrobia</taxon>
        <taxon>Methanomicrobiales</taxon>
        <taxon>Methanomicrobiaceae</taxon>
        <taxon>Methanolacinia</taxon>
    </lineage>
</organism>
<dbReference type="InterPro" id="IPR016162">
    <property type="entry name" value="Ald_DH_N"/>
</dbReference>
<dbReference type="EMBL" id="CP002117">
    <property type="protein sequence ID" value="ADN37309.1"/>
    <property type="molecule type" value="Genomic_DNA"/>
</dbReference>
<dbReference type="FunFam" id="3.40.605.10:FF:000007">
    <property type="entry name" value="NAD/NADP-dependent betaine aldehyde dehydrogenase"/>
    <property type="match status" value="1"/>
</dbReference>
<dbReference type="InterPro" id="IPR016160">
    <property type="entry name" value="Ald_DH_CS_CYS"/>
</dbReference>
<dbReference type="AlphaFoldDB" id="E1RF65"/>
<dbReference type="HOGENOM" id="CLU_005391_0_0_2"/>
<dbReference type="KEGG" id="mpi:Mpet_2565"/>
<dbReference type="InterPro" id="IPR015590">
    <property type="entry name" value="Aldehyde_DH_dom"/>
</dbReference>
<dbReference type="Gene3D" id="3.40.605.10">
    <property type="entry name" value="Aldehyde Dehydrogenase, Chain A, domain 1"/>
    <property type="match status" value="1"/>
</dbReference>
<dbReference type="CDD" id="cd07078">
    <property type="entry name" value="ALDH"/>
    <property type="match status" value="1"/>
</dbReference>
<dbReference type="OrthoDB" id="6342at2157"/>
<dbReference type="Proteomes" id="UP000006565">
    <property type="component" value="Chromosome"/>
</dbReference>
<dbReference type="STRING" id="679926.Mpet_2565"/>
<sequence length="469" mass="49043">MDTENDPRKIIEVINPADGSLIGTVPAGTAADVGAAVDDASGALAKWSSLLPRERGKKLFNAAAAIRKDKDRLAALLTSEQGKPLAESKNEIMGCANVLEYYASISGSITGEALPRSDYGYSFTIKKPLGVCGAIIPWNMPALIMAWKTGPALVAGNALIVKPATSTPLTCMEMASLIHGTGIPEEILRVIPGSGDEVGNAIAAHPKIRAVSFTGSTETGKIVEKAACGTGKHLTLELGGSDPMIVCDDAGIAAAAAGAAAGRFYNCGQTCTAVKRLYVFESIADEFMKALESAVTGIKIGNGLSPGVRMGPMSSSTGRERIEEIIDSVRNSGDGEITRGGRIPEGADYEKGFFYEPTIVAGVSGESRLMKEEVFGPVLPVSVVPGMNEAIEAANSTRYGLGASVWTKSIGRAVRAAEEIDAGIVWINRHLKIPPEVPFGGEKASGTGRENGIYAPERYMTEKTVIVSP</sequence>
<dbReference type="GeneID" id="9745058"/>
<evidence type="ECO:0000256" key="3">
    <source>
        <dbReference type="ARBA" id="ARBA00023002"/>
    </source>
</evidence>
<dbReference type="PROSITE" id="PS00070">
    <property type="entry name" value="ALDEHYDE_DEHYDR_CYS"/>
    <property type="match status" value="1"/>
</dbReference>
<evidence type="ECO:0000259" key="4">
    <source>
        <dbReference type="Pfam" id="PF00171"/>
    </source>
</evidence>
<comment type="subunit">
    <text evidence="2">Homotetramer.</text>
</comment>